<name>A0A2H3K9D7_WOLCO</name>
<evidence type="ECO:0000313" key="2">
    <source>
        <dbReference type="EMBL" id="PCH45037.1"/>
    </source>
</evidence>
<reference evidence="2 3" key="1">
    <citation type="journal article" date="2012" name="Science">
        <title>The Paleozoic origin of enzymatic lignin decomposition reconstructed from 31 fungal genomes.</title>
        <authorList>
            <person name="Floudas D."/>
            <person name="Binder M."/>
            <person name="Riley R."/>
            <person name="Barry K."/>
            <person name="Blanchette R.A."/>
            <person name="Henrissat B."/>
            <person name="Martinez A.T."/>
            <person name="Otillar R."/>
            <person name="Spatafora J.W."/>
            <person name="Yadav J.S."/>
            <person name="Aerts A."/>
            <person name="Benoit I."/>
            <person name="Boyd A."/>
            <person name="Carlson A."/>
            <person name="Copeland A."/>
            <person name="Coutinho P.M."/>
            <person name="de Vries R.P."/>
            <person name="Ferreira P."/>
            <person name="Findley K."/>
            <person name="Foster B."/>
            <person name="Gaskell J."/>
            <person name="Glotzer D."/>
            <person name="Gorecki P."/>
            <person name="Heitman J."/>
            <person name="Hesse C."/>
            <person name="Hori C."/>
            <person name="Igarashi K."/>
            <person name="Jurgens J.A."/>
            <person name="Kallen N."/>
            <person name="Kersten P."/>
            <person name="Kohler A."/>
            <person name="Kuees U."/>
            <person name="Kumar T.K.A."/>
            <person name="Kuo A."/>
            <person name="LaButti K."/>
            <person name="Larrondo L.F."/>
            <person name="Lindquist E."/>
            <person name="Ling A."/>
            <person name="Lombard V."/>
            <person name="Lucas S."/>
            <person name="Lundell T."/>
            <person name="Martin R."/>
            <person name="McLaughlin D.J."/>
            <person name="Morgenstern I."/>
            <person name="Morin E."/>
            <person name="Murat C."/>
            <person name="Nagy L.G."/>
            <person name="Nolan M."/>
            <person name="Ohm R.A."/>
            <person name="Patyshakuliyeva A."/>
            <person name="Rokas A."/>
            <person name="Ruiz-Duenas F.J."/>
            <person name="Sabat G."/>
            <person name="Salamov A."/>
            <person name="Samejima M."/>
            <person name="Schmutz J."/>
            <person name="Slot J.C."/>
            <person name="St John F."/>
            <person name="Stenlid J."/>
            <person name="Sun H."/>
            <person name="Sun S."/>
            <person name="Syed K."/>
            <person name="Tsang A."/>
            <person name="Wiebenga A."/>
            <person name="Young D."/>
            <person name="Pisabarro A."/>
            <person name="Eastwood D.C."/>
            <person name="Martin F."/>
            <person name="Cullen D."/>
            <person name="Grigoriev I.V."/>
            <person name="Hibbett D.S."/>
        </authorList>
    </citation>
    <scope>NUCLEOTIDE SEQUENCE [LARGE SCALE GENOMIC DNA]</scope>
    <source>
        <strain evidence="2 3">MD-104</strain>
    </source>
</reference>
<accession>A0A2H3K9D7</accession>
<feature type="region of interest" description="Disordered" evidence="1">
    <location>
        <begin position="1"/>
        <end position="26"/>
    </location>
</feature>
<dbReference type="OMA" id="TGHHFVA"/>
<keyword evidence="3" id="KW-1185">Reference proteome</keyword>
<proteinExistence type="predicted"/>
<gene>
    <name evidence="2" type="ORF">WOLCODRAFT_77879</name>
</gene>
<organism evidence="2 3">
    <name type="scientific">Wolfiporia cocos (strain MD-104)</name>
    <name type="common">Brown rot fungus</name>
    <dbReference type="NCBI Taxonomy" id="742152"/>
    <lineage>
        <taxon>Eukaryota</taxon>
        <taxon>Fungi</taxon>
        <taxon>Dikarya</taxon>
        <taxon>Basidiomycota</taxon>
        <taxon>Agaricomycotina</taxon>
        <taxon>Agaricomycetes</taxon>
        <taxon>Polyporales</taxon>
        <taxon>Phaeolaceae</taxon>
        <taxon>Wolfiporia</taxon>
    </lineage>
</organism>
<evidence type="ECO:0000313" key="3">
    <source>
        <dbReference type="Proteomes" id="UP000218811"/>
    </source>
</evidence>
<dbReference type="AlphaFoldDB" id="A0A2H3K9D7"/>
<dbReference type="EMBL" id="KB468168">
    <property type="protein sequence ID" value="PCH45037.1"/>
    <property type="molecule type" value="Genomic_DNA"/>
</dbReference>
<dbReference type="Proteomes" id="UP000218811">
    <property type="component" value="Unassembled WGS sequence"/>
</dbReference>
<sequence>MSAEYTTSRRHNDYVGGDASAGRIPGADEAQAGHYYNAVFPKGMPPFEHLPPTTGRDAPPSGGIRQSLPGVAHRLLHVDQQTDANVERLTTVRQPGEVQPLPPAPDSRTVIDRDPYATPTSAGDTLTGATSADVYTGLGHPGAGMSSAEAHHDGRSHRKRQQQGVSTFGSGEIPREIQSEAEQP</sequence>
<protein>
    <submittedName>
        <fullName evidence="2">Uncharacterized protein</fullName>
    </submittedName>
</protein>
<dbReference type="OrthoDB" id="3260716at2759"/>
<evidence type="ECO:0000256" key="1">
    <source>
        <dbReference type="SAM" id="MobiDB-lite"/>
    </source>
</evidence>
<feature type="region of interest" description="Disordered" evidence="1">
    <location>
        <begin position="39"/>
        <end position="184"/>
    </location>
</feature>
<feature type="compositionally biased region" description="Polar residues" evidence="1">
    <location>
        <begin position="118"/>
        <end position="130"/>
    </location>
</feature>